<dbReference type="SUPFAM" id="SSF54913">
    <property type="entry name" value="GlnB-like"/>
    <property type="match status" value="1"/>
</dbReference>
<comment type="similarity">
    <text evidence="1">Belongs to the CutA family.</text>
</comment>
<protein>
    <submittedName>
        <fullName evidence="2">Divalent-cation tolerance protein CutA</fullName>
    </submittedName>
</protein>
<dbReference type="InterPro" id="IPR015867">
    <property type="entry name" value="N-reg_PII/ATP_PRibTrfase_C"/>
</dbReference>
<dbReference type="STRING" id="211165.GCA_000317285_06309"/>
<keyword evidence="3" id="KW-1185">Reference proteome</keyword>
<dbReference type="OrthoDB" id="37622at2"/>
<sequence length="108" mass="12272">MANSTAYGVVLVTTASKEEAEAIASALVEAKLAACVNFFPIQSIYRWQKKLHNEQEWQLSIKTDLRLFPLLETKIRELHSYQVPEIIALPIVYGSELYCQWISEQLGS</sequence>
<evidence type="ECO:0000313" key="3">
    <source>
        <dbReference type="Proteomes" id="UP000268857"/>
    </source>
</evidence>
<name>A0A3S0XQ13_CHLFR</name>
<dbReference type="Gene3D" id="3.30.70.120">
    <property type="match status" value="1"/>
</dbReference>
<accession>A0A3S0XQ13</accession>
<comment type="caution">
    <text evidence="2">The sequence shown here is derived from an EMBL/GenBank/DDBJ whole genome shotgun (WGS) entry which is preliminary data.</text>
</comment>
<dbReference type="PANTHER" id="PTHR23419">
    <property type="entry name" value="DIVALENT CATION TOLERANCE CUTA-RELATED"/>
    <property type="match status" value="1"/>
</dbReference>
<reference evidence="2 3" key="1">
    <citation type="journal article" date="2019" name="Genome Biol. Evol.">
        <title>Day and night: Metabolic profiles and evolutionary relationships of six axenic non-marine cyanobacteria.</title>
        <authorList>
            <person name="Will S.E."/>
            <person name="Henke P."/>
            <person name="Boedeker C."/>
            <person name="Huang S."/>
            <person name="Brinkmann H."/>
            <person name="Rohde M."/>
            <person name="Jarek M."/>
            <person name="Friedl T."/>
            <person name="Seufert S."/>
            <person name="Schumacher M."/>
            <person name="Overmann J."/>
            <person name="Neumann-Schaal M."/>
            <person name="Petersen J."/>
        </authorList>
    </citation>
    <scope>NUCLEOTIDE SEQUENCE [LARGE SCALE GENOMIC DNA]</scope>
    <source>
        <strain evidence="2 3">PCC 6912</strain>
    </source>
</reference>
<gene>
    <name evidence="2" type="ORF">PCC6912_37570</name>
</gene>
<evidence type="ECO:0000313" key="2">
    <source>
        <dbReference type="EMBL" id="RUR77876.1"/>
    </source>
</evidence>
<dbReference type="GO" id="GO:0005507">
    <property type="term" value="F:copper ion binding"/>
    <property type="evidence" value="ECO:0007669"/>
    <property type="project" value="TreeGrafter"/>
</dbReference>
<proteinExistence type="inferred from homology"/>
<dbReference type="InterPro" id="IPR004323">
    <property type="entry name" value="Ion_tolerance_CutA"/>
</dbReference>
<dbReference type="RefSeq" id="WP_016876540.1">
    <property type="nucleotide sequence ID" value="NZ_AJLN01000145.1"/>
</dbReference>
<dbReference type="GO" id="GO:0010038">
    <property type="term" value="P:response to metal ion"/>
    <property type="evidence" value="ECO:0007669"/>
    <property type="project" value="InterPro"/>
</dbReference>
<evidence type="ECO:0000256" key="1">
    <source>
        <dbReference type="ARBA" id="ARBA00010169"/>
    </source>
</evidence>
<dbReference type="Proteomes" id="UP000268857">
    <property type="component" value="Unassembled WGS sequence"/>
</dbReference>
<dbReference type="InterPro" id="IPR011322">
    <property type="entry name" value="N-reg_PII-like_a/b"/>
</dbReference>
<dbReference type="AlphaFoldDB" id="A0A3S0XQ13"/>
<organism evidence="2 3">
    <name type="scientific">Chlorogloeopsis fritschii PCC 6912</name>
    <dbReference type="NCBI Taxonomy" id="211165"/>
    <lineage>
        <taxon>Bacteria</taxon>
        <taxon>Bacillati</taxon>
        <taxon>Cyanobacteriota</taxon>
        <taxon>Cyanophyceae</taxon>
        <taxon>Nostocales</taxon>
        <taxon>Chlorogloeopsidaceae</taxon>
        <taxon>Chlorogloeopsis</taxon>
    </lineage>
</organism>
<dbReference type="PANTHER" id="PTHR23419:SF8">
    <property type="entry name" value="FI09726P"/>
    <property type="match status" value="1"/>
</dbReference>
<dbReference type="EMBL" id="RSCJ01000016">
    <property type="protein sequence ID" value="RUR77876.1"/>
    <property type="molecule type" value="Genomic_DNA"/>
</dbReference>
<dbReference type="Pfam" id="PF03091">
    <property type="entry name" value="CutA1"/>
    <property type="match status" value="1"/>
</dbReference>